<comment type="caution">
    <text evidence="3">The sequence shown here is derived from an EMBL/GenBank/DDBJ whole genome shotgun (WGS) entry which is preliminary data.</text>
</comment>
<keyword evidence="2" id="KW-1133">Transmembrane helix</keyword>
<keyword evidence="2" id="KW-0812">Transmembrane</keyword>
<keyword evidence="2" id="KW-0472">Membrane</keyword>
<organism evidence="3 4">
    <name type="scientific">Duganella guangzhouensis</name>
    <dbReference type="NCBI Taxonomy" id="2666084"/>
    <lineage>
        <taxon>Bacteria</taxon>
        <taxon>Pseudomonadati</taxon>
        <taxon>Pseudomonadota</taxon>
        <taxon>Betaproteobacteria</taxon>
        <taxon>Burkholderiales</taxon>
        <taxon>Oxalobacteraceae</taxon>
        <taxon>Telluria group</taxon>
        <taxon>Duganella</taxon>
    </lineage>
</organism>
<proteinExistence type="predicted"/>
<name>A0A6I2L421_9BURK</name>
<dbReference type="AlphaFoldDB" id="A0A6I2L421"/>
<evidence type="ECO:0000256" key="1">
    <source>
        <dbReference type="SAM" id="MobiDB-lite"/>
    </source>
</evidence>
<accession>A0A6I2L421</accession>
<evidence type="ECO:0000313" key="4">
    <source>
        <dbReference type="Proteomes" id="UP000433309"/>
    </source>
</evidence>
<feature type="transmembrane region" description="Helical" evidence="2">
    <location>
        <begin position="12"/>
        <end position="32"/>
    </location>
</feature>
<gene>
    <name evidence="3" type="ORF">GJ699_23990</name>
</gene>
<evidence type="ECO:0000313" key="3">
    <source>
        <dbReference type="EMBL" id="MRW93065.1"/>
    </source>
</evidence>
<sequence>MVAPRAGRQRGFTYLSLIILVAIIGLAAAATLKIGAVIQRSRAEQELLDIGAAFSDALKSYADATPQGLPPQPPSLKELLRDPRFPGTRRHLRKIFVDPMTGKAEWGIVYLGDKTGVIAVYSLSNAQPVKIGNFPQRYAGFEGKKRISEWKFSATVSETAVAGAEKQAQNATIVPISQQSESAPQNITLPAAPAEVVPPAEQLGNPVSPSEESNSPTEKTPTSEPEQPPVEPL</sequence>
<feature type="region of interest" description="Disordered" evidence="1">
    <location>
        <begin position="184"/>
        <end position="233"/>
    </location>
</feature>
<dbReference type="EMBL" id="WKJK01000014">
    <property type="protein sequence ID" value="MRW93065.1"/>
    <property type="molecule type" value="Genomic_DNA"/>
</dbReference>
<dbReference type="RefSeq" id="WP_154381081.1">
    <property type="nucleotide sequence ID" value="NZ_WKJK01000014.1"/>
</dbReference>
<keyword evidence="4" id="KW-1185">Reference proteome</keyword>
<evidence type="ECO:0000256" key="2">
    <source>
        <dbReference type="SAM" id="Phobius"/>
    </source>
</evidence>
<dbReference type="Proteomes" id="UP000433309">
    <property type="component" value="Unassembled WGS sequence"/>
</dbReference>
<feature type="compositionally biased region" description="Low complexity" evidence="1">
    <location>
        <begin position="190"/>
        <end position="225"/>
    </location>
</feature>
<reference evidence="3 4" key="1">
    <citation type="submission" date="2019-11" db="EMBL/GenBank/DDBJ databases">
        <title>Novel species isolated from a subtropical stream in China.</title>
        <authorList>
            <person name="Lu H."/>
        </authorList>
    </citation>
    <scope>NUCLEOTIDE SEQUENCE [LARGE SCALE GENOMIC DNA]</scope>
    <source>
        <strain evidence="3 4">FT80W</strain>
    </source>
</reference>
<protein>
    <submittedName>
        <fullName evidence="3">Type II secretion system protein</fullName>
    </submittedName>
</protein>